<dbReference type="GO" id="GO:0016020">
    <property type="term" value="C:membrane"/>
    <property type="evidence" value="ECO:0007669"/>
    <property type="project" value="UniProtKB-SubCell"/>
</dbReference>
<comment type="caution">
    <text evidence="17">The sequence shown here is derived from an EMBL/GenBank/DDBJ whole genome shotgun (WGS) entry which is preliminary data.</text>
</comment>
<keyword evidence="10" id="KW-0833">Ubl conjugation pathway</keyword>
<evidence type="ECO:0000256" key="11">
    <source>
        <dbReference type="ARBA" id="ARBA00023136"/>
    </source>
</evidence>
<sequence length="460" mass="49612">MEPSSVSPTNSRDERPLPPIPAAELSAISVGELPGNSMFASSSNQDNEGRVEEILEQENSARRKAFLKSRASQASSAGISATDVSIAPYEGAQQGVRTSNDGYRGNSHIRASTIPDTANSMTGISPVLQAKDSNETAPSSAGAVAIALAQGVGSVSRVFLGGQALGSDPPGGARFLSQTLSPSRREQQYDGDIQIIDQAQFVVPRWQPDAEVTLCPICGTQFSWYNSHTGTRALIYLRKLSLSLLPAYLWYLYSADLNKGNSASSSAHTVLMNRPPRELRATLREEDECWVCHRELPSSSLSESERLRQEHVLKCISDAERGSSSSTQALPSTSLYPSPTGDPSGQAESSRVSQLARSVPTPTANTPEARMAARENAHATVVHAAQSSVIPTRRVGLISYKASEKDCVDDAECTICLEEFEVGGWMGRLECFCRFHCKCIQQWFALHPGQCPVHQHGAGY</sequence>
<dbReference type="Pfam" id="PF13639">
    <property type="entry name" value="zf-RING_2"/>
    <property type="match status" value="1"/>
</dbReference>
<evidence type="ECO:0000256" key="4">
    <source>
        <dbReference type="ARBA" id="ARBA00004371"/>
    </source>
</evidence>
<dbReference type="GO" id="GO:0070936">
    <property type="term" value="P:protein K48-linked ubiquitination"/>
    <property type="evidence" value="ECO:0007669"/>
    <property type="project" value="TreeGrafter"/>
</dbReference>
<dbReference type="EMBL" id="JAUBYV010000003">
    <property type="protein sequence ID" value="KAK2628122.1"/>
    <property type="molecule type" value="Genomic_DNA"/>
</dbReference>
<feature type="compositionally biased region" description="Polar residues" evidence="15">
    <location>
        <begin position="1"/>
        <end position="10"/>
    </location>
</feature>
<evidence type="ECO:0000259" key="16">
    <source>
        <dbReference type="PROSITE" id="PS50089"/>
    </source>
</evidence>
<feature type="region of interest" description="Disordered" evidence="15">
    <location>
        <begin position="319"/>
        <end position="367"/>
    </location>
</feature>
<keyword evidence="14" id="KW-0863">Zinc-finger</keyword>
<gene>
    <name evidence="17" type="ORF">QTJ16_002768</name>
</gene>
<dbReference type="GO" id="GO:0061630">
    <property type="term" value="F:ubiquitin protein ligase activity"/>
    <property type="evidence" value="ECO:0007669"/>
    <property type="project" value="UniProtKB-EC"/>
</dbReference>
<dbReference type="CDD" id="cd16489">
    <property type="entry name" value="mRING-CH-C4HC2H_ZNRF"/>
    <property type="match status" value="1"/>
</dbReference>
<dbReference type="InterPro" id="IPR051878">
    <property type="entry name" value="ZNRF_ubiq-protein_ligase"/>
</dbReference>
<evidence type="ECO:0000313" key="17">
    <source>
        <dbReference type="EMBL" id="KAK2628122.1"/>
    </source>
</evidence>
<evidence type="ECO:0000256" key="5">
    <source>
        <dbReference type="ARBA" id="ARBA00004906"/>
    </source>
</evidence>
<evidence type="ECO:0000256" key="13">
    <source>
        <dbReference type="ARBA" id="ARBA00023288"/>
    </source>
</evidence>
<dbReference type="GO" id="GO:0005768">
    <property type="term" value="C:endosome"/>
    <property type="evidence" value="ECO:0007669"/>
    <property type="project" value="UniProtKB-SubCell"/>
</dbReference>
<keyword evidence="13" id="KW-0449">Lipoprotein</keyword>
<keyword evidence="14" id="KW-0862">Zinc</keyword>
<comment type="catalytic activity">
    <reaction evidence="1">
        <text>S-ubiquitinyl-[E2 ubiquitin-conjugating enzyme]-L-cysteine + [acceptor protein]-L-lysine = [E2 ubiquitin-conjugating enzyme]-L-cysteine + N(6)-ubiquitinyl-[acceptor protein]-L-lysine.</text>
        <dbReference type="EC" id="2.3.2.27"/>
    </reaction>
</comment>
<comment type="pathway">
    <text evidence="5">Protein modification; protein ubiquitination.</text>
</comment>
<protein>
    <recommendedName>
        <fullName evidence="6">RING-type E3 ubiquitin transferase</fullName>
        <ecNumber evidence="6">2.3.2.27</ecNumber>
    </recommendedName>
</protein>
<evidence type="ECO:0000256" key="9">
    <source>
        <dbReference type="ARBA" id="ARBA00022753"/>
    </source>
</evidence>
<keyword evidence="9" id="KW-0967">Endosome</keyword>
<keyword evidence="14" id="KW-0479">Metal-binding</keyword>
<dbReference type="PROSITE" id="PS50089">
    <property type="entry name" value="ZF_RING_2"/>
    <property type="match status" value="1"/>
</dbReference>
<dbReference type="InterPro" id="IPR013083">
    <property type="entry name" value="Znf_RING/FYVE/PHD"/>
</dbReference>
<reference evidence="17" key="1">
    <citation type="submission" date="2023-06" db="EMBL/GenBank/DDBJ databases">
        <title>Draft genome of Marssonina rosae.</title>
        <authorList>
            <person name="Cheng Q."/>
        </authorList>
    </citation>
    <scope>NUCLEOTIDE SEQUENCE</scope>
    <source>
        <strain evidence="17">R4</strain>
    </source>
</reference>
<evidence type="ECO:0000313" key="18">
    <source>
        <dbReference type="Proteomes" id="UP001285354"/>
    </source>
</evidence>
<feature type="domain" description="RING-type" evidence="16">
    <location>
        <begin position="413"/>
        <end position="455"/>
    </location>
</feature>
<evidence type="ECO:0000256" key="2">
    <source>
        <dbReference type="ARBA" id="ARBA00004170"/>
    </source>
</evidence>
<comment type="subcellular location">
    <subcellularLocation>
        <location evidence="3">Endosome</location>
    </subcellularLocation>
    <subcellularLocation>
        <location evidence="4">Lysosome</location>
    </subcellularLocation>
    <subcellularLocation>
        <location evidence="2">Membrane</location>
        <topology evidence="2">Peripheral membrane protein</topology>
    </subcellularLocation>
</comment>
<feature type="compositionally biased region" description="Polar residues" evidence="15">
    <location>
        <begin position="341"/>
        <end position="366"/>
    </location>
</feature>
<dbReference type="Gene3D" id="3.30.40.10">
    <property type="entry name" value="Zinc/RING finger domain, C3HC4 (zinc finger)"/>
    <property type="match status" value="1"/>
</dbReference>
<evidence type="ECO:0000256" key="8">
    <source>
        <dbReference type="ARBA" id="ARBA00022707"/>
    </source>
</evidence>
<feature type="region of interest" description="Disordered" evidence="15">
    <location>
        <begin position="1"/>
        <end position="23"/>
    </location>
</feature>
<proteinExistence type="predicted"/>
<evidence type="ECO:0000256" key="1">
    <source>
        <dbReference type="ARBA" id="ARBA00000900"/>
    </source>
</evidence>
<evidence type="ECO:0000256" key="3">
    <source>
        <dbReference type="ARBA" id="ARBA00004177"/>
    </source>
</evidence>
<dbReference type="EC" id="2.3.2.27" evidence="6"/>
<dbReference type="GO" id="GO:0043161">
    <property type="term" value="P:proteasome-mediated ubiquitin-dependent protein catabolic process"/>
    <property type="evidence" value="ECO:0007669"/>
    <property type="project" value="TreeGrafter"/>
</dbReference>
<name>A0AAD9T2Y7_9HELO</name>
<keyword evidence="18" id="KW-1185">Reference proteome</keyword>
<evidence type="ECO:0000256" key="14">
    <source>
        <dbReference type="PROSITE-ProRule" id="PRU00175"/>
    </source>
</evidence>
<evidence type="ECO:0000256" key="6">
    <source>
        <dbReference type="ARBA" id="ARBA00012483"/>
    </source>
</evidence>
<dbReference type="GO" id="GO:0008270">
    <property type="term" value="F:zinc ion binding"/>
    <property type="evidence" value="ECO:0007669"/>
    <property type="project" value="UniProtKB-KW"/>
</dbReference>
<evidence type="ECO:0000256" key="12">
    <source>
        <dbReference type="ARBA" id="ARBA00023228"/>
    </source>
</evidence>
<feature type="compositionally biased region" description="Low complexity" evidence="15">
    <location>
        <begin position="323"/>
        <end position="335"/>
    </location>
</feature>
<keyword evidence="7" id="KW-0808">Transferase</keyword>
<dbReference type="Proteomes" id="UP001285354">
    <property type="component" value="Unassembled WGS sequence"/>
</dbReference>
<evidence type="ECO:0000256" key="7">
    <source>
        <dbReference type="ARBA" id="ARBA00022679"/>
    </source>
</evidence>
<keyword evidence="8" id="KW-0519">Myristate</keyword>
<evidence type="ECO:0000256" key="15">
    <source>
        <dbReference type="SAM" id="MobiDB-lite"/>
    </source>
</evidence>
<dbReference type="SUPFAM" id="SSF57850">
    <property type="entry name" value="RING/U-box"/>
    <property type="match status" value="1"/>
</dbReference>
<dbReference type="InterPro" id="IPR001841">
    <property type="entry name" value="Znf_RING"/>
</dbReference>
<accession>A0AAD9T2Y7</accession>
<keyword evidence="11" id="KW-0472">Membrane</keyword>
<dbReference type="PANTHER" id="PTHR46661:SF4">
    <property type="entry name" value="RING-TYPE DOMAIN-CONTAINING PROTEIN"/>
    <property type="match status" value="1"/>
</dbReference>
<organism evidence="17 18">
    <name type="scientific">Diplocarpon rosae</name>
    <dbReference type="NCBI Taxonomy" id="946125"/>
    <lineage>
        <taxon>Eukaryota</taxon>
        <taxon>Fungi</taxon>
        <taxon>Dikarya</taxon>
        <taxon>Ascomycota</taxon>
        <taxon>Pezizomycotina</taxon>
        <taxon>Leotiomycetes</taxon>
        <taxon>Helotiales</taxon>
        <taxon>Drepanopezizaceae</taxon>
        <taxon>Diplocarpon</taxon>
    </lineage>
</organism>
<dbReference type="PANTHER" id="PTHR46661">
    <property type="entry name" value="E3 UBIQUITIN-PROTEIN LIGASE ZNRF1-LIKE PROTEIN"/>
    <property type="match status" value="1"/>
</dbReference>
<keyword evidence="12" id="KW-0458">Lysosome</keyword>
<evidence type="ECO:0000256" key="10">
    <source>
        <dbReference type="ARBA" id="ARBA00022786"/>
    </source>
</evidence>
<dbReference type="AlphaFoldDB" id="A0AAD9T2Y7"/>